<accession>A0ABY6IWS0</accession>
<dbReference type="EMBL" id="CP107006">
    <property type="protein sequence ID" value="UYQ91833.1"/>
    <property type="molecule type" value="Genomic_DNA"/>
</dbReference>
<proteinExistence type="predicted"/>
<keyword evidence="3" id="KW-1185">Reference proteome</keyword>
<dbReference type="PROSITE" id="PS51257">
    <property type="entry name" value="PROKAR_LIPOPROTEIN"/>
    <property type="match status" value="1"/>
</dbReference>
<evidence type="ECO:0000313" key="2">
    <source>
        <dbReference type="EMBL" id="UYQ91833.1"/>
    </source>
</evidence>
<protein>
    <submittedName>
        <fullName evidence="2">DUF2807 domain-containing protein</fullName>
    </submittedName>
</protein>
<dbReference type="PANTHER" id="PTHR39200">
    <property type="entry name" value="HYPOTHETICAL EXPORTED PROTEIN"/>
    <property type="match status" value="1"/>
</dbReference>
<evidence type="ECO:0000259" key="1">
    <source>
        <dbReference type="Pfam" id="PF10988"/>
    </source>
</evidence>
<gene>
    <name evidence="2" type="ORF">MKQ68_17240</name>
</gene>
<dbReference type="Pfam" id="PF10988">
    <property type="entry name" value="DUF2807"/>
    <property type="match status" value="1"/>
</dbReference>
<feature type="domain" description="Putative auto-transporter adhesin head GIN" evidence="1">
    <location>
        <begin position="45"/>
        <end position="229"/>
    </location>
</feature>
<dbReference type="Gene3D" id="2.160.20.120">
    <property type="match status" value="1"/>
</dbReference>
<dbReference type="RefSeq" id="WP_264280200.1">
    <property type="nucleotide sequence ID" value="NZ_CP107006.1"/>
</dbReference>
<organism evidence="2 3">
    <name type="scientific">Chitinophaga horti</name>
    <dbReference type="NCBI Taxonomy" id="2920382"/>
    <lineage>
        <taxon>Bacteria</taxon>
        <taxon>Pseudomonadati</taxon>
        <taxon>Bacteroidota</taxon>
        <taxon>Chitinophagia</taxon>
        <taxon>Chitinophagales</taxon>
        <taxon>Chitinophagaceae</taxon>
        <taxon>Chitinophaga</taxon>
    </lineage>
</organism>
<dbReference type="Proteomes" id="UP001162741">
    <property type="component" value="Chromosome"/>
</dbReference>
<sequence length="245" mass="26254">MRNIFTCLLLAVTTVFVFSGCDEMIGNERVKGNGHVVKQAREVVPFQRIDIRGSMDVYIHQGATARVEIETDENVQPYIELEAEEGELIVKQRNNTSIRTSKPVRVYITVASLDAVSLSGSGNIYMKDKFTADDKMLFSLSGSGVIKAAELDAPSVDVEIAGSGDMELKGKTRDMNVSIAGSSNFHGSELLAENVKVDISGSGDAHVYASIKIEANIAGSGDVRYRGDATAGNTSIVGSGSVRKE</sequence>
<dbReference type="PANTHER" id="PTHR39200:SF1">
    <property type="entry name" value="AUTO-TRANSPORTER ADHESIN HEAD GIN DOMAIN-CONTAINING PROTEIN-RELATED"/>
    <property type="match status" value="1"/>
</dbReference>
<name>A0ABY6IWS0_9BACT</name>
<dbReference type="InterPro" id="IPR021255">
    <property type="entry name" value="DUF2807"/>
</dbReference>
<reference evidence="2" key="1">
    <citation type="submission" date="2022-10" db="EMBL/GenBank/DDBJ databases">
        <title>Chitinophaga sp. nov., isolated from soil.</title>
        <authorList>
            <person name="Jeon C.O."/>
        </authorList>
    </citation>
    <scope>NUCLEOTIDE SEQUENCE</scope>
    <source>
        <strain evidence="2">R8</strain>
    </source>
</reference>
<evidence type="ECO:0000313" key="3">
    <source>
        <dbReference type="Proteomes" id="UP001162741"/>
    </source>
</evidence>